<evidence type="ECO:0000256" key="1">
    <source>
        <dbReference type="ARBA" id="ARBA00004141"/>
    </source>
</evidence>
<comment type="caution">
    <text evidence="8">The sequence shown here is derived from an EMBL/GenBank/DDBJ whole genome shotgun (WGS) entry which is preliminary data.</text>
</comment>
<keyword evidence="9" id="KW-1185">Reference proteome</keyword>
<dbReference type="EMBL" id="AUSU01007187">
    <property type="protein sequence ID" value="EPS60952.1"/>
    <property type="molecule type" value="Genomic_DNA"/>
</dbReference>
<feature type="transmembrane region" description="Helical" evidence="7">
    <location>
        <begin position="18"/>
        <end position="38"/>
    </location>
</feature>
<evidence type="ECO:0000313" key="9">
    <source>
        <dbReference type="Proteomes" id="UP000015453"/>
    </source>
</evidence>
<dbReference type="Proteomes" id="UP000015453">
    <property type="component" value="Unassembled WGS sequence"/>
</dbReference>
<evidence type="ECO:0000256" key="5">
    <source>
        <dbReference type="ARBA" id="ARBA00022989"/>
    </source>
</evidence>
<organism evidence="8 9">
    <name type="scientific">Genlisea aurea</name>
    <dbReference type="NCBI Taxonomy" id="192259"/>
    <lineage>
        <taxon>Eukaryota</taxon>
        <taxon>Viridiplantae</taxon>
        <taxon>Streptophyta</taxon>
        <taxon>Embryophyta</taxon>
        <taxon>Tracheophyta</taxon>
        <taxon>Spermatophyta</taxon>
        <taxon>Magnoliopsida</taxon>
        <taxon>eudicotyledons</taxon>
        <taxon>Gunneridae</taxon>
        <taxon>Pentapetalae</taxon>
        <taxon>asterids</taxon>
        <taxon>lamiids</taxon>
        <taxon>Lamiales</taxon>
        <taxon>Lentibulariaceae</taxon>
        <taxon>Genlisea</taxon>
    </lineage>
</organism>
<evidence type="ECO:0000313" key="8">
    <source>
        <dbReference type="EMBL" id="EPS60952.1"/>
    </source>
</evidence>
<evidence type="ECO:0000256" key="4">
    <source>
        <dbReference type="ARBA" id="ARBA00022737"/>
    </source>
</evidence>
<dbReference type="GO" id="GO:0015250">
    <property type="term" value="F:water channel activity"/>
    <property type="evidence" value="ECO:0007669"/>
    <property type="project" value="InterPro"/>
</dbReference>
<keyword evidence="4" id="KW-0677">Repeat</keyword>
<keyword evidence="5 7" id="KW-1133">Transmembrane helix</keyword>
<evidence type="ECO:0000256" key="6">
    <source>
        <dbReference type="ARBA" id="ARBA00023136"/>
    </source>
</evidence>
<comment type="subcellular location">
    <subcellularLocation>
        <location evidence="1">Membrane</location>
        <topology evidence="1">Multi-pass membrane protein</topology>
    </subcellularLocation>
</comment>
<sequence>AFGWAYVNNAHATWSHFYVYWISPFTGALLAAWVYRFLFPPPPPQPSTAASKKKA</sequence>
<accession>S8DMR1</accession>
<dbReference type="SUPFAM" id="SSF81338">
    <property type="entry name" value="Aquaporin-like"/>
    <property type="match status" value="1"/>
</dbReference>
<evidence type="ECO:0008006" key="10">
    <source>
        <dbReference type="Google" id="ProtNLM"/>
    </source>
</evidence>
<reference evidence="8 9" key="1">
    <citation type="journal article" date="2013" name="BMC Genomics">
        <title>The miniature genome of a carnivorous plant Genlisea aurea contains a low number of genes and short non-coding sequences.</title>
        <authorList>
            <person name="Leushkin E.V."/>
            <person name="Sutormin R.A."/>
            <person name="Nabieva E.R."/>
            <person name="Penin A.A."/>
            <person name="Kondrashov A.S."/>
            <person name="Logacheva M.D."/>
        </authorList>
    </citation>
    <scope>NUCLEOTIDE SEQUENCE [LARGE SCALE GENOMIC DNA]</scope>
</reference>
<keyword evidence="6 7" id="KW-0472">Membrane</keyword>
<evidence type="ECO:0000256" key="3">
    <source>
        <dbReference type="ARBA" id="ARBA00022692"/>
    </source>
</evidence>
<dbReference type="InterPro" id="IPR044222">
    <property type="entry name" value="SIP1-1/2-like"/>
</dbReference>
<evidence type="ECO:0000256" key="2">
    <source>
        <dbReference type="ARBA" id="ARBA00022448"/>
    </source>
</evidence>
<dbReference type="OrthoDB" id="3222at2759"/>
<dbReference type="PANTHER" id="PTHR46739">
    <property type="entry name" value="AQUAPORIN SIP1-1"/>
    <property type="match status" value="1"/>
</dbReference>
<protein>
    <recommendedName>
        <fullName evidence="10">Aquaporin</fullName>
    </recommendedName>
</protein>
<evidence type="ECO:0000256" key="7">
    <source>
        <dbReference type="SAM" id="Phobius"/>
    </source>
</evidence>
<dbReference type="Gene3D" id="1.20.1080.10">
    <property type="entry name" value="Glycerol uptake facilitator protein"/>
    <property type="match status" value="1"/>
</dbReference>
<gene>
    <name evidence="8" type="ORF">M569_13850</name>
</gene>
<feature type="non-terminal residue" evidence="8">
    <location>
        <position position="1"/>
    </location>
</feature>
<dbReference type="InterPro" id="IPR023271">
    <property type="entry name" value="Aquaporin-like"/>
</dbReference>
<keyword evidence="2" id="KW-0813">Transport</keyword>
<dbReference type="GO" id="GO:0016020">
    <property type="term" value="C:membrane"/>
    <property type="evidence" value="ECO:0007669"/>
    <property type="project" value="UniProtKB-SubCell"/>
</dbReference>
<keyword evidence="3 7" id="KW-0812">Transmembrane</keyword>
<name>S8DMR1_9LAMI</name>
<dbReference type="PANTHER" id="PTHR46739:SF3">
    <property type="entry name" value="AQUAPORIN SIP1-1"/>
    <property type="match status" value="1"/>
</dbReference>
<dbReference type="AlphaFoldDB" id="S8DMR1"/>
<proteinExistence type="predicted"/>